<reference evidence="4 5" key="1">
    <citation type="submission" date="2016-07" db="EMBL/GenBank/DDBJ databases">
        <title>Draft genome sequence of Prauserella sp. YIM 121212, isolated from alkaline soil.</title>
        <authorList>
            <person name="Ruckert C."/>
            <person name="Albersmeier A."/>
            <person name="Jiang C.-L."/>
            <person name="Jiang Y."/>
            <person name="Kalinowski J."/>
            <person name="Schneider O."/>
            <person name="Winkler A."/>
            <person name="Zotchev S.B."/>
        </authorList>
    </citation>
    <scope>NUCLEOTIDE SEQUENCE [LARGE SCALE GENOMIC DNA]</scope>
    <source>
        <strain evidence="4 5">YIM 121212</strain>
    </source>
</reference>
<dbReference type="Pfam" id="PF14230">
    <property type="entry name" value="DUF4333"/>
    <property type="match status" value="1"/>
</dbReference>
<dbReference type="RefSeq" id="WP_110334853.1">
    <property type="nucleotide sequence ID" value="NZ_JBHVKT010000019.1"/>
</dbReference>
<name>A0A318LU08_9PSEU</name>
<dbReference type="Proteomes" id="UP000247892">
    <property type="component" value="Unassembled WGS sequence"/>
</dbReference>
<keyword evidence="2" id="KW-1133">Transmembrane helix</keyword>
<dbReference type="InterPro" id="IPR025637">
    <property type="entry name" value="DUF4333"/>
</dbReference>
<feature type="region of interest" description="Disordered" evidence="1">
    <location>
        <begin position="1"/>
        <end position="84"/>
    </location>
</feature>
<dbReference type="OrthoDB" id="3625154at2"/>
<evidence type="ECO:0000256" key="1">
    <source>
        <dbReference type="SAM" id="MobiDB-lite"/>
    </source>
</evidence>
<accession>A0A318LU08</accession>
<dbReference type="EMBL" id="MASU01000002">
    <property type="protein sequence ID" value="PXY37987.1"/>
    <property type="molecule type" value="Genomic_DNA"/>
</dbReference>
<keyword evidence="5" id="KW-1185">Reference proteome</keyword>
<keyword evidence="2" id="KW-0812">Transmembrane</keyword>
<feature type="transmembrane region" description="Helical" evidence="2">
    <location>
        <begin position="88"/>
        <end position="111"/>
    </location>
</feature>
<evidence type="ECO:0000313" key="5">
    <source>
        <dbReference type="Proteomes" id="UP000247892"/>
    </source>
</evidence>
<dbReference type="AlphaFoldDB" id="A0A318LU08"/>
<evidence type="ECO:0000313" key="4">
    <source>
        <dbReference type="EMBL" id="PXY37987.1"/>
    </source>
</evidence>
<organism evidence="4 5">
    <name type="scientific">Prauserella flavalba</name>
    <dbReference type="NCBI Taxonomy" id="1477506"/>
    <lineage>
        <taxon>Bacteria</taxon>
        <taxon>Bacillati</taxon>
        <taxon>Actinomycetota</taxon>
        <taxon>Actinomycetes</taxon>
        <taxon>Pseudonocardiales</taxon>
        <taxon>Pseudonocardiaceae</taxon>
        <taxon>Prauserella</taxon>
    </lineage>
</organism>
<keyword evidence="2" id="KW-0472">Membrane</keyword>
<feature type="compositionally biased region" description="Low complexity" evidence="1">
    <location>
        <begin position="1"/>
        <end position="55"/>
    </location>
</feature>
<feature type="domain" description="DUF4333" evidence="3">
    <location>
        <begin position="102"/>
        <end position="175"/>
    </location>
</feature>
<evidence type="ECO:0000256" key="2">
    <source>
        <dbReference type="SAM" id="Phobius"/>
    </source>
</evidence>
<sequence length="185" mass="19859">MTQQPGQPQGWWQPQTPGHGYPAPGQYPGTPQQPHQQPQQHQPQQLHQPHQQQAPGGFGGNFQSQYGGLGAFGDTTTQPKPKRSKKPLVIGLVAVVVLAGGGVAAWLLGVFRGDVLDQQSLQEGVATTLRDSYGEHDVSGVQCPANQQIETGHTFECSAEVAGQKRSVTIRVLNDKPEYEVGAPK</sequence>
<comment type="caution">
    <text evidence="4">The sequence shown here is derived from an EMBL/GenBank/DDBJ whole genome shotgun (WGS) entry which is preliminary data.</text>
</comment>
<evidence type="ECO:0000259" key="3">
    <source>
        <dbReference type="Pfam" id="PF14230"/>
    </source>
</evidence>
<proteinExistence type="predicted"/>
<protein>
    <recommendedName>
        <fullName evidence="3">DUF4333 domain-containing protein</fullName>
    </recommendedName>
</protein>
<gene>
    <name evidence="4" type="ORF">BA062_05140</name>
</gene>